<feature type="region of interest" description="Disordered" evidence="1">
    <location>
        <begin position="94"/>
        <end position="136"/>
    </location>
</feature>
<name>A0ABP9XM22_9FUNG</name>
<feature type="compositionally biased region" description="Low complexity" evidence="1">
    <location>
        <begin position="105"/>
        <end position="117"/>
    </location>
</feature>
<dbReference type="Gene3D" id="2.40.50.700">
    <property type="match status" value="1"/>
</dbReference>
<evidence type="ECO:0000313" key="3">
    <source>
        <dbReference type="Proteomes" id="UP001476247"/>
    </source>
</evidence>
<dbReference type="EMBL" id="BAABUJ010000004">
    <property type="protein sequence ID" value="GAA5795245.1"/>
    <property type="molecule type" value="Genomic_DNA"/>
</dbReference>
<protein>
    <submittedName>
        <fullName evidence="2">Uncharacterized protein</fullName>
    </submittedName>
</protein>
<evidence type="ECO:0000256" key="1">
    <source>
        <dbReference type="SAM" id="MobiDB-lite"/>
    </source>
</evidence>
<proteinExistence type="predicted"/>
<feature type="region of interest" description="Disordered" evidence="1">
    <location>
        <begin position="1"/>
        <end position="20"/>
    </location>
</feature>
<comment type="caution">
    <text evidence="2">The sequence shown here is derived from an EMBL/GenBank/DDBJ whole genome shotgun (WGS) entry which is preliminary data.</text>
</comment>
<organism evidence="2 3">
    <name type="scientific">Helicostylum pulchrum</name>
    <dbReference type="NCBI Taxonomy" id="562976"/>
    <lineage>
        <taxon>Eukaryota</taxon>
        <taxon>Fungi</taxon>
        <taxon>Fungi incertae sedis</taxon>
        <taxon>Mucoromycota</taxon>
        <taxon>Mucoromycotina</taxon>
        <taxon>Mucoromycetes</taxon>
        <taxon>Mucorales</taxon>
        <taxon>Mucorineae</taxon>
        <taxon>Mucoraceae</taxon>
        <taxon>Helicostylum</taxon>
    </lineage>
</organism>
<reference evidence="2 3" key="1">
    <citation type="submission" date="2024-04" db="EMBL/GenBank/DDBJ databases">
        <title>genome sequences of Mucor flavus KT1a and Helicostylum pulchrum KT1b strains isolation_sourced from the surface of a dry-aged beef.</title>
        <authorList>
            <person name="Toyotome T."/>
            <person name="Hosono M."/>
            <person name="Torimaru M."/>
            <person name="Fukuda K."/>
            <person name="Mikami N."/>
        </authorList>
    </citation>
    <scope>NUCLEOTIDE SEQUENCE [LARGE SCALE GENOMIC DNA]</scope>
    <source>
        <strain evidence="2 3">KT1b</strain>
    </source>
</reference>
<keyword evidence="3" id="KW-1185">Reference proteome</keyword>
<feature type="compositionally biased region" description="Basic residues" evidence="1">
    <location>
        <begin position="94"/>
        <end position="104"/>
    </location>
</feature>
<accession>A0ABP9XM22</accession>
<sequence length="220" mass="25157">MPSNTSVENYPYSNTQNHGLARNYSTNRSYASYTQPPVQTAVYYQYRNENGAVPTEKLRNQPKVYDMNRYQQRSDRVVVQLVDIDTVWDTRGERRKGRYQHRQQHNQQQQQQQLPQQKNENDVESSSTVDLDEDAGAEQSYKPAYCGEVVGITLRSPNMTFVGTIGSSRAPGQPDNGRFSRNNQASRIAWFKPVDQRVPLIILRDDDVPADLIKNADADA</sequence>
<evidence type="ECO:0000313" key="2">
    <source>
        <dbReference type="EMBL" id="GAA5795245.1"/>
    </source>
</evidence>
<gene>
    <name evidence="2" type="ORF">HPULCUR_000600</name>
</gene>
<dbReference type="Proteomes" id="UP001476247">
    <property type="component" value="Unassembled WGS sequence"/>
</dbReference>